<evidence type="ECO:0000256" key="5">
    <source>
        <dbReference type="ARBA" id="ARBA00022723"/>
    </source>
</evidence>
<evidence type="ECO:0000313" key="15">
    <source>
        <dbReference type="EMBL" id="VDO22518.1"/>
    </source>
</evidence>
<evidence type="ECO:0000313" key="17">
    <source>
        <dbReference type="WBParaSite" id="BTMF_0000867201-mRNA-1"/>
    </source>
</evidence>
<evidence type="ECO:0000256" key="6">
    <source>
        <dbReference type="ARBA" id="ARBA00022771"/>
    </source>
</evidence>
<dbReference type="PANTHER" id="PTHR10615">
    <property type="entry name" value="HISTONE ACETYLTRANSFERASE"/>
    <property type="match status" value="1"/>
</dbReference>
<keyword evidence="7" id="KW-0862">Zinc</keyword>
<dbReference type="InterPro" id="IPR050603">
    <property type="entry name" value="MYST_HAT"/>
</dbReference>
<evidence type="ECO:0000256" key="9">
    <source>
        <dbReference type="ARBA" id="ARBA00022990"/>
    </source>
</evidence>
<dbReference type="STRING" id="42155.A0A0R3QLU0"/>
<evidence type="ECO:0000256" key="1">
    <source>
        <dbReference type="ARBA" id="ARBA00004123"/>
    </source>
</evidence>
<comment type="similarity">
    <text evidence="2 12">Belongs to the MYST (SAS/MOZ) family.</text>
</comment>
<dbReference type="InterPro" id="IPR011011">
    <property type="entry name" value="Znf_FYVE_PHD"/>
</dbReference>
<keyword evidence="6" id="KW-0863">Zinc-finger</keyword>
<evidence type="ECO:0000256" key="10">
    <source>
        <dbReference type="ARBA" id="ARBA00023242"/>
    </source>
</evidence>
<dbReference type="InterPro" id="IPR036388">
    <property type="entry name" value="WH-like_DNA-bd_sf"/>
</dbReference>
<feature type="active site" description="Proton donor/acceptor" evidence="11">
    <location>
        <position position="569"/>
    </location>
</feature>
<evidence type="ECO:0000256" key="2">
    <source>
        <dbReference type="ARBA" id="ARBA00010107"/>
    </source>
</evidence>
<evidence type="ECO:0000256" key="4">
    <source>
        <dbReference type="ARBA" id="ARBA00022679"/>
    </source>
</evidence>
<dbReference type="GO" id="GO:0006357">
    <property type="term" value="P:regulation of transcription by RNA polymerase II"/>
    <property type="evidence" value="ECO:0007669"/>
    <property type="project" value="TreeGrafter"/>
</dbReference>
<feature type="compositionally biased region" description="Basic and acidic residues" evidence="13">
    <location>
        <begin position="1"/>
        <end position="11"/>
    </location>
</feature>
<dbReference type="Pfam" id="PF01853">
    <property type="entry name" value="MOZ_SAS"/>
    <property type="match status" value="1"/>
</dbReference>
<dbReference type="GO" id="GO:0003712">
    <property type="term" value="F:transcription coregulator activity"/>
    <property type="evidence" value="ECO:0007669"/>
    <property type="project" value="TreeGrafter"/>
</dbReference>
<reference evidence="17" key="1">
    <citation type="submission" date="2017-02" db="UniProtKB">
        <authorList>
            <consortium name="WormBaseParasite"/>
        </authorList>
    </citation>
    <scope>IDENTIFICATION</scope>
</reference>
<organism evidence="17">
    <name type="scientific">Brugia timori</name>
    <dbReference type="NCBI Taxonomy" id="42155"/>
    <lineage>
        <taxon>Eukaryota</taxon>
        <taxon>Metazoa</taxon>
        <taxon>Ecdysozoa</taxon>
        <taxon>Nematoda</taxon>
        <taxon>Chromadorea</taxon>
        <taxon>Rhabditida</taxon>
        <taxon>Spirurina</taxon>
        <taxon>Spiruromorpha</taxon>
        <taxon>Filarioidea</taxon>
        <taxon>Onchocercidae</taxon>
        <taxon>Brugia</taxon>
    </lineage>
</organism>
<dbReference type="EMBL" id="UZAG01015687">
    <property type="protein sequence ID" value="VDO22518.1"/>
    <property type="molecule type" value="Genomic_DNA"/>
</dbReference>
<protein>
    <recommendedName>
        <fullName evidence="3 12">Histone acetyltransferase</fullName>
        <ecNumber evidence="3 12">2.3.1.48</ecNumber>
    </recommendedName>
</protein>
<comment type="subcellular location">
    <subcellularLocation>
        <location evidence="1 12">Nucleus</location>
    </subcellularLocation>
</comment>
<dbReference type="PANTHER" id="PTHR10615:SF161">
    <property type="entry name" value="HISTONE ACETYLTRANSFERASE KAT7"/>
    <property type="match status" value="1"/>
</dbReference>
<keyword evidence="5" id="KW-0479">Metal-binding</keyword>
<dbReference type="WBParaSite" id="BTMF_0000867201-mRNA-1">
    <property type="protein sequence ID" value="BTMF_0000867201-mRNA-1"/>
    <property type="gene ID" value="BTMF_0000867201"/>
</dbReference>
<evidence type="ECO:0000256" key="13">
    <source>
        <dbReference type="SAM" id="MobiDB-lite"/>
    </source>
</evidence>
<name>A0A0R3QLU0_9BILA</name>
<dbReference type="Proteomes" id="UP000280834">
    <property type="component" value="Unassembled WGS sequence"/>
</dbReference>
<keyword evidence="4" id="KW-0808">Transferase</keyword>
<dbReference type="Pfam" id="PF17772">
    <property type="entry name" value="zf-MYST"/>
    <property type="match status" value="1"/>
</dbReference>
<dbReference type="InterPro" id="IPR016181">
    <property type="entry name" value="Acyl_CoA_acyltransferase"/>
</dbReference>
<proteinExistence type="inferred from homology"/>
<dbReference type="Gene3D" id="3.40.630.30">
    <property type="match status" value="1"/>
</dbReference>
<dbReference type="PROSITE" id="PS51726">
    <property type="entry name" value="MYST_HAT"/>
    <property type="match status" value="1"/>
</dbReference>
<evidence type="ECO:0000313" key="16">
    <source>
        <dbReference type="Proteomes" id="UP000280834"/>
    </source>
</evidence>
<feature type="region of interest" description="Disordered" evidence="13">
    <location>
        <begin position="1"/>
        <end position="21"/>
    </location>
</feature>
<feature type="domain" description="MYST-type HAT" evidence="14">
    <location>
        <begin position="393"/>
        <end position="667"/>
    </location>
</feature>
<dbReference type="Gene3D" id="1.10.10.10">
    <property type="entry name" value="Winged helix-like DNA-binding domain superfamily/Winged helix DNA-binding domain"/>
    <property type="match status" value="1"/>
</dbReference>
<keyword evidence="8" id="KW-0156">Chromatin regulator</keyword>
<evidence type="ECO:0000256" key="11">
    <source>
        <dbReference type="PIRSR" id="PIRSR602717-51"/>
    </source>
</evidence>
<accession>A0A0R3QLU0</accession>
<dbReference type="InterPro" id="IPR002717">
    <property type="entry name" value="HAT_MYST-type"/>
</dbReference>
<evidence type="ECO:0000256" key="12">
    <source>
        <dbReference type="RuleBase" id="RU361211"/>
    </source>
</evidence>
<keyword evidence="9" id="KW-0007">Acetylation</keyword>
<evidence type="ECO:0000259" key="14">
    <source>
        <dbReference type="PROSITE" id="PS51726"/>
    </source>
</evidence>
<sequence length="683" mass="78849">MEMKTRKRTSEATKASRKRQQQITFVNGKVKALSTQTASCSRTIGNGDSRSRRIAAVKKTRLNLQTSADSSDVVRKSEKILAKVREYKQQKSSSIYSPIKTRGLYKRQSRGTDRCRLCKISAGGFMTCSITWNVWDMHQNLYVWCQKNGAAHGFVRHVYTATVAMSLYMIFYDFQPENVQCFACDTAFHGTCKPPSGAWINPKDPLSSWFCSKCKHLLDIENSESSISSFSSSSSLQGNGSTGKKLYSWHLKRDCTSAYLWKAKLQAERDAINDQLKDSCHQYLEEKEQKERNKVKRQIEREDFSLKKKIAVKNAKKVKRSDSENESARNINIVDGIKISVHAKRDVSEQLTEAEKHRVMKDSSTAFDHNLYTTAKREFLAFQPSEDLNADEERPPQTQWVHLGSERLLVMYPSPYPKRIAQSSSVYLCRFCLLALEDSTLYEIHAACCEWKHPPGNEIYRDDRLSFWEIDGIDEIAYCRRLCLLSKLFLFSKTLHHEVETFLFYILTEYTAEGYVLLGYFSKEKNPSKNNNLSCLLTLPSSQRTGYGKFLIDLSYKLSLRERKIGGPEHPLSDMGLITYRSYWKAVIICYIRKRRSMKSLSIKGMKFKMSNETGIHSSDIISTMLENKMLKYRDGGYLINKKKAFATPLRMFRRRVVHDAKLIWEPEFDVDDEFKKMGTYVD</sequence>
<keyword evidence="16" id="KW-1185">Reference proteome</keyword>
<dbReference type="AlphaFoldDB" id="A0A0R3QLU0"/>
<evidence type="ECO:0000256" key="3">
    <source>
        <dbReference type="ARBA" id="ARBA00013184"/>
    </source>
</evidence>
<keyword evidence="10 12" id="KW-0539">Nucleus</keyword>
<dbReference type="Gene3D" id="3.30.60.60">
    <property type="entry name" value="N-acetyl transferase-like"/>
    <property type="match status" value="1"/>
</dbReference>
<dbReference type="GO" id="GO:0005634">
    <property type="term" value="C:nucleus"/>
    <property type="evidence" value="ECO:0007669"/>
    <property type="project" value="UniProtKB-SubCell"/>
</dbReference>
<comment type="catalytic activity">
    <reaction evidence="12">
        <text>L-lysyl-[protein] + acetyl-CoA = N(6)-acetyl-L-lysyl-[protein] + CoA + H(+)</text>
        <dbReference type="Rhea" id="RHEA:45948"/>
        <dbReference type="Rhea" id="RHEA-COMP:9752"/>
        <dbReference type="Rhea" id="RHEA-COMP:10731"/>
        <dbReference type="ChEBI" id="CHEBI:15378"/>
        <dbReference type="ChEBI" id="CHEBI:29969"/>
        <dbReference type="ChEBI" id="CHEBI:57287"/>
        <dbReference type="ChEBI" id="CHEBI:57288"/>
        <dbReference type="ChEBI" id="CHEBI:61930"/>
        <dbReference type="EC" id="2.3.1.48"/>
    </reaction>
</comment>
<evidence type="ECO:0000256" key="8">
    <source>
        <dbReference type="ARBA" id="ARBA00022853"/>
    </source>
</evidence>
<reference evidence="15 16" key="2">
    <citation type="submission" date="2018-11" db="EMBL/GenBank/DDBJ databases">
        <authorList>
            <consortium name="Pathogen Informatics"/>
        </authorList>
    </citation>
    <scope>NUCLEOTIDE SEQUENCE [LARGE SCALE GENOMIC DNA]</scope>
</reference>
<dbReference type="InterPro" id="IPR040706">
    <property type="entry name" value="Zf-MYST"/>
</dbReference>
<dbReference type="GO" id="GO:0004402">
    <property type="term" value="F:histone acetyltransferase activity"/>
    <property type="evidence" value="ECO:0007669"/>
    <property type="project" value="InterPro"/>
</dbReference>
<evidence type="ECO:0000256" key="7">
    <source>
        <dbReference type="ARBA" id="ARBA00022833"/>
    </source>
</evidence>
<dbReference type="GO" id="GO:0000785">
    <property type="term" value="C:chromatin"/>
    <property type="evidence" value="ECO:0007669"/>
    <property type="project" value="TreeGrafter"/>
</dbReference>
<dbReference type="GO" id="GO:0003682">
    <property type="term" value="F:chromatin binding"/>
    <property type="evidence" value="ECO:0007669"/>
    <property type="project" value="TreeGrafter"/>
</dbReference>
<dbReference type="SUPFAM" id="SSF57903">
    <property type="entry name" value="FYVE/PHD zinc finger"/>
    <property type="match status" value="1"/>
</dbReference>
<dbReference type="SUPFAM" id="SSF55729">
    <property type="entry name" value="Acyl-CoA N-acyltransferases (Nat)"/>
    <property type="match status" value="1"/>
</dbReference>
<gene>
    <name evidence="15" type="ORF">BTMF_LOCUS6723</name>
</gene>
<dbReference type="EC" id="2.3.1.48" evidence="3 12"/>
<dbReference type="GO" id="GO:0008270">
    <property type="term" value="F:zinc ion binding"/>
    <property type="evidence" value="ECO:0007669"/>
    <property type="project" value="UniProtKB-KW"/>
</dbReference>